<evidence type="ECO:0000313" key="8">
    <source>
        <dbReference type="EMBL" id="KAA0178129.1"/>
    </source>
</evidence>
<keyword evidence="2" id="KW-0677">Repeat</keyword>
<evidence type="ECO:0000256" key="1">
    <source>
        <dbReference type="ARBA" id="ARBA00022723"/>
    </source>
</evidence>
<keyword evidence="1" id="KW-0479">Metal-binding</keyword>
<proteinExistence type="predicted"/>
<dbReference type="PANTHER" id="PTHR14677:SF20">
    <property type="entry name" value="ZINC FINGER AN1-TYPE CONTAINING 2A-RELATED"/>
    <property type="match status" value="1"/>
</dbReference>
<protein>
    <recommendedName>
        <fullName evidence="7">AN1-type domain-containing protein</fullName>
    </recommendedName>
</protein>
<dbReference type="Proteomes" id="UP000322899">
    <property type="component" value="Unassembled WGS sequence"/>
</dbReference>
<evidence type="ECO:0000256" key="5">
    <source>
        <dbReference type="PROSITE-ProRule" id="PRU00449"/>
    </source>
</evidence>
<dbReference type="PANTHER" id="PTHR14677">
    <property type="entry name" value="ARSENITE INDUCUBLE RNA ASSOCIATED PROTEIN AIP-1-RELATED"/>
    <property type="match status" value="1"/>
</dbReference>
<evidence type="ECO:0000256" key="4">
    <source>
        <dbReference type="ARBA" id="ARBA00022833"/>
    </source>
</evidence>
<keyword evidence="4" id="KW-0862">Zinc</keyword>
<organism evidence="8 9">
    <name type="scientific">Cafeteria roenbergensis</name>
    <name type="common">Marine flagellate</name>
    <dbReference type="NCBI Taxonomy" id="33653"/>
    <lineage>
        <taxon>Eukaryota</taxon>
        <taxon>Sar</taxon>
        <taxon>Stramenopiles</taxon>
        <taxon>Bigyra</taxon>
        <taxon>Opalozoa</taxon>
        <taxon>Bicosoecida</taxon>
        <taxon>Cafeteriaceae</taxon>
        <taxon>Cafeteria</taxon>
    </lineage>
</organism>
<dbReference type="PROSITE" id="PS51039">
    <property type="entry name" value="ZF_AN1"/>
    <property type="match status" value="1"/>
</dbReference>
<dbReference type="EMBL" id="VLTO01000002">
    <property type="protein sequence ID" value="KAA0178129.1"/>
    <property type="molecule type" value="Genomic_DNA"/>
</dbReference>
<dbReference type="SMART" id="SM00154">
    <property type="entry name" value="ZnF_AN1"/>
    <property type="match status" value="1"/>
</dbReference>
<dbReference type="Pfam" id="PF25403">
    <property type="entry name" value="zf-C2H2_ZFAND2"/>
    <property type="match status" value="1"/>
</dbReference>
<dbReference type="GO" id="GO:0005737">
    <property type="term" value="C:cytoplasm"/>
    <property type="evidence" value="ECO:0007669"/>
    <property type="project" value="TreeGrafter"/>
</dbReference>
<dbReference type="OrthoDB" id="431929at2759"/>
<dbReference type="InterPro" id="IPR035896">
    <property type="entry name" value="AN1-like_Znf"/>
</dbReference>
<feature type="region of interest" description="Disordered" evidence="6">
    <location>
        <begin position="79"/>
        <end position="102"/>
    </location>
</feature>
<feature type="domain" description="AN1-type" evidence="7">
    <location>
        <begin position="1"/>
        <end position="49"/>
    </location>
</feature>
<evidence type="ECO:0000256" key="3">
    <source>
        <dbReference type="ARBA" id="ARBA00022771"/>
    </source>
</evidence>
<reference evidence="8 9" key="1">
    <citation type="submission" date="2019-07" db="EMBL/GenBank/DDBJ databases">
        <title>Genomes of Cafeteria roenbergensis.</title>
        <authorList>
            <person name="Fischer M.G."/>
            <person name="Hackl T."/>
            <person name="Roman M."/>
        </authorList>
    </citation>
    <scope>NUCLEOTIDE SEQUENCE [LARGE SCALE GENOMIC DNA]</scope>
    <source>
        <strain evidence="8 9">E4-10P</strain>
    </source>
</reference>
<feature type="region of interest" description="Disordered" evidence="6">
    <location>
        <begin position="130"/>
        <end position="153"/>
    </location>
</feature>
<evidence type="ECO:0000256" key="2">
    <source>
        <dbReference type="ARBA" id="ARBA00022737"/>
    </source>
</evidence>
<dbReference type="GO" id="GO:0008270">
    <property type="term" value="F:zinc ion binding"/>
    <property type="evidence" value="ECO:0007669"/>
    <property type="project" value="UniProtKB-KW"/>
</dbReference>
<dbReference type="SUPFAM" id="SSF118310">
    <property type="entry name" value="AN1-like Zinc finger"/>
    <property type="match status" value="1"/>
</dbReference>
<gene>
    <name evidence="8" type="ORF">FNF27_00677</name>
</gene>
<dbReference type="InterPro" id="IPR000058">
    <property type="entry name" value="Znf_AN1"/>
</dbReference>
<dbReference type="AlphaFoldDB" id="A0A5A8EKH0"/>
<keyword evidence="3 5" id="KW-0863">Zinc-finger</keyword>
<evidence type="ECO:0000259" key="7">
    <source>
        <dbReference type="PROSITE" id="PS51039"/>
    </source>
</evidence>
<evidence type="ECO:0000313" key="9">
    <source>
        <dbReference type="Proteomes" id="UP000322899"/>
    </source>
</evidence>
<feature type="compositionally biased region" description="Low complexity" evidence="6">
    <location>
        <begin position="142"/>
        <end position="153"/>
    </location>
</feature>
<comment type="caution">
    <text evidence="8">The sequence shown here is derived from an EMBL/GenBank/DDBJ whole genome shotgun (WGS) entry which is preliminary data.</text>
</comment>
<accession>A0A5A8EKH0</accession>
<sequence>MDIGEHCSHPSCGRRDFLPFKCDACDNTFCLEHRSYDAHECAKAAGHDRKVIACPVCLQRVPLVTGEDVNVTFERHMASSGCNPERRSAQGRRKPKATCPAPGCRATMGPSNTFRGQAVRRSAQGYHSQARCAGARRFGEQSASHGSSAHGSG</sequence>
<evidence type="ECO:0000256" key="6">
    <source>
        <dbReference type="SAM" id="MobiDB-lite"/>
    </source>
</evidence>
<dbReference type="Gene3D" id="4.10.1110.10">
    <property type="entry name" value="AN1-like Zinc finger"/>
    <property type="match status" value="1"/>
</dbReference>
<dbReference type="InterPro" id="IPR057357">
    <property type="entry name" value="Znf-C2H2_ZFAND2A/B"/>
</dbReference>
<name>A0A5A8EKH0_CAFRO</name>
<dbReference type="Pfam" id="PF01428">
    <property type="entry name" value="zf-AN1"/>
    <property type="match status" value="1"/>
</dbReference>